<keyword evidence="16" id="KW-0460">Magnesium</keyword>
<dbReference type="InterPro" id="IPR008271">
    <property type="entry name" value="Ser/Thr_kinase_AS"/>
</dbReference>
<dbReference type="Pfam" id="PF01064">
    <property type="entry name" value="Activin_recp"/>
    <property type="match status" value="1"/>
</dbReference>
<keyword evidence="5" id="KW-0812">Transmembrane</keyword>
<dbReference type="GO" id="GO:0048179">
    <property type="term" value="C:activin receptor complex"/>
    <property type="evidence" value="ECO:0007669"/>
    <property type="project" value="TreeGrafter"/>
</dbReference>
<evidence type="ECO:0000256" key="5">
    <source>
        <dbReference type="ARBA" id="ARBA00022692"/>
    </source>
</evidence>
<proteinExistence type="inferred from homology"/>
<dbReference type="PANTHER" id="PTHR23255:SF98">
    <property type="entry name" value="SERINE_THREONINE-PROTEIN KINASE RECEPTOR"/>
    <property type="match status" value="1"/>
</dbReference>
<dbReference type="EC" id="2.7.11.30" evidence="16"/>
<feature type="disulfide bond" evidence="15">
    <location>
        <begin position="110"/>
        <end position="123"/>
    </location>
</feature>
<evidence type="ECO:0000256" key="12">
    <source>
        <dbReference type="ARBA" id="ARBA00023170"/>
    </source>
</evidence>
<dbReference type="OrthoDB" id="547665at2759"/>
<evidence type="ECO:0000256" key="8">
    <source>
        <dbReference type="ARBA" id="ARBA00022777"/>
    </source>
</evidence>
<feature type="binding site" evidence="14">
    <location>
        <position position="240"/>
    </location>
    <ligand>
        <name>ATP</name>
        <dbReference type="ChEBI" id="CHEBI:30616"/>
    </ligand>
</feature>
<name>A0A9N9RSF2_9DIPT</name>
<evidence type="ECO:0000259" key="18">
    <source>
        <dbReference type="PROSITE" id="PS50011"/>
    </source>
</evidence>
<dbReference type="PRINTS" id="PR00653">
    <property type="entry name" value="ACTIVIN2R"/>
</dbReference>
<dbReference type="InterPro" id="IPR000472">
    <property type="entry name" value="Activin_recp"/>
</dbReference>
<evidence type="ECO:0000256" key="14">
    <source>
        <dbReference type="PIRSR" id="PIRSR037393-2"/>
    </source>
</evidence>
<keyword evidence="6 17" id="KW-0732">Signal</keyword>
<evidence type="ECO:0000256" key="10">
    <source>
        <dbReference type="ARBA" id="ARBA00022989"/>
    </source>
</evidence>
<dbReference type="Proteomes" id="UP001153620">
    <property type="component" value="Chromosome 2"/>
</dbReference>
<evidence type="ECO:0000256" key="11">
    <source>
        <dbReference type="ARBA" id="ARBA00023136"/>
    </source>
</evidence>
<feature type="domain" description="Protein kinase" evidence="18">
    <location>
        <begin position="213"/>
        <end position="506"/>
    </location>
</feature>
<feature type="disulfide bond" evidence="15">
    <location>
        <begin position="56"/>
        <end position="62"/>
    </location>
</feature>
<gene>
    <name evidence="19" type="ORF">CHIRRI_LOCUS5473</name>
</gene>
<keyword evidence="4 16" id="KW-0808">Transferase</keyword>
<dbReference type="FunFam" id="3.30.200.20:FF:000094">
    <property type="entry name" value="Serine/threonine-protein kinase receptor"/>
    <property type="match status" value="1"/>
</dbReference>
<comment type="similarity">
    <text evidence="2 16">Belongs to the protein kinase superfamily. TKL Ser/Thr protein kinase family. TGFB receptor subfamily.</text>
</comment>
<dbReference type="Pfam" id="PF00069">
    <property type="entry name" value="Pkinase"/>
    <property type="match status" value="1"/>
</dbReference>
<evidence type="ECO:0000256" key="4">
    <source>
        <dbReference type="ARBA" id="ARBA00022679"/>
    </source>
</evidence>
<keyword evidence="16" id="KW-0464">Manganese</keyword>
<keyword evidence="16" id="KW-0479">Metal-binding</keyword>
<dbReference type="GO" id="GO:0048185">
    <property type="term" value="F:activin binding"/>
    <property type="evidence" value="ECO:0007669"/>
    <property type="project" value="TreeGrafter"/>
</dbReference>
<dbReference type="CDD" id="cd23615">
    <property type="entry name" value="TFP_LU_ECD_ACVR2"/>
    <property type="match status" value="1"/>
</dbReference>
<dbReference type="InterPro" id="IPR017194">
    <property type="entry name" value="Transform_growth_fac-b_typ-2"/>
</dbReference>
<feature type="disulfide bond" evidence="15">
    <location>
        <begin position="125"/>
        <end position="130"/>
    </location>
</feature>
<accession>A0A9N9RSF2</accession>
<dbReference type="GO" id="GO:0046872">
    <property type="term" value="F:metal ion binding"/>
    <property type="evidence" value="ECO:0007669"/>
    <property type="project" value="UniProtKB-KW"/>
</dbReference>
<dbReference type="InterPro" id="IPR000333">
    <property type="entry name" value="TGFB_receptor"/>
</dbReference>
<evidence type="ECO:0000256" key="3">
    <source>
        <dbReference type="ARBA" id="ARBA00022527"/>
    </source>
</evidence>
<dbReference type="InterPro" id="IPR011009">
    <property type="entry name" value="Kinase-like_dom_sf"/>
</dbReference>
<dbReference type="GO" id="GO:0017002">
    <property type="term" value="F:activin receptor activity"/>
    <property type="evidence" value="ECO:0007669"/>
    <property type="project" value="TreeGrafter"/>
</dbReference>
<evidence type="ECO:0000256" key="13">
    <source>
        <dbReference type="PIRSR" id="PIRSR037393-1"/>
    </source>
</evidence>
<reference evidence="19" key="1">
    <citation type="submission" date="2022-01" db="EMBL/GenBank/DDBJ databases">
        <authorList>
            <person name="King R."/>
        </authorList>
    </citation>
    <scope>NUCLEOTIDE SEQUENCE</scope>
</reference>
<evidence type="ECO:0000256" key="2">
    <source>
        <dbReference type="ARBA" id="ARBA00009605"/>
    </source>
</evidence>
<dbReference type="PROSITE" id="PS00108">
    <property type="entry name" value="PROTEIN_KINASE_ST"/>
    <property type="match status" value="1"/>
</dbReference>
<reference evidence="19" key="2">
    <citation type="submission" date="2022-10" db="EMBL/GenBank/DDBJ databases">
        <authorList>
            <consortium name="ENA_rothamsted_submissions"/>
            <consortium name="culmorum"/>
            <person name="King R."/>
        </authorList>
    </citation>
    <scope>NUCLEOTIDE SEQUENCE</scope>
</reference>
<dbReference type="AlphaFoldDB" id="A0A9N9RSF2"/>
<comment type="catalytic activity">
    <reaction evidence="16">
        <text>L-threonyl-[receptor-protein] + ATP = O-phospho-L-threonyl-[receptor-protein] + ADP + H(+)</text>
        <dbReference type="Rhea" id="RHEA:44880"/>
        <dbReference type="Rhea" id="RHEA-COMP:11024"/>
        <dbReference type="Rhea" id="RHEA-COMP:11025"/>
        <dbReference type="ChEBI" id="CHEBI:15378"/>
        <dbReference type="ChEBI" id="CHEBI:30013"/>
        <dbReference type="ChEBI" id="CHEBI:30616"/>
        <dbReference type="ChEBI" id="CHEBI:61977"/>
        <dbReference type="ChEBI" id="CHEBI:456216"/>
        <dbReference type="EC" id="2.7.11.30"/>
    </reaction>
</comment>
<keyword evidence="10" id="KW-1133">Transmembrane helix</keyword>
<evidence type="ECO:0000256" key="15">
    <source>
        <dbReference type="PIRSR" id="PIRSR037393-3"/>
    </source>
</evidence>
<feature type="chain" id="PRO_5040156428" description="Serine/threonine-protein kinase receptor" evidence="17">
    <location>
        <begin position="22"/>
        <end position="526"/>
    </location>
</feature>
<dbReference type="PIRSF" id="PIRSF037393">
    <property type="entry name" value="TGFRII"/>
    <property type="match status" value="1"/>
</dbReference>
<feature type="disulfide bond" evidence="15">
    <location>
        <begin position="48"/>
        <end position="79"/>
    </location>
</feature>
<evidence type="ECO:0000256" key="7">
    <source>
        <dbReference type="ARBA" id="ARBA00022741"/>
    </source>
</evidence>
<comment type="cofactor">
    <cofactor evidence="16">
        <name>Mg(2+)</name>
        <dbReference type="ChEBI" id="CHEBI:18420"/>
    </cofactor>
    <cofactor evidence="16">
        <name>Mn(2+)</name>
        <dbReference type="ChEBI" id="CHEBI:29035"/>
    </cofactor>
</comment>
<evidence type="ECO:0000256" key="9">
    <source>
        <dbReference type="ARBA" id="ARBA00022840"/>
    </source>
</evidence>
<dbReference type="PANTHER" id="PTHR23255">
    <property type="entry name" value="TRANSFORMING GROWTH FACTOR-BETA RECEPTOR TYPE I AND II"/>
    <property type="match status" value="1"/>
</dbReference>
<dbReference type="SUPFAM" id="SSF56112">
    <property type="entry name" value="Protein kinase-like (PK-like)"/>
    <property type="match status" value="1"/>
</dbReference>
<evidence type="ECO:0000313" key="20">
    <source>
        <dbReference type="Proteomes" id="UP001153620"/>
    </source>
</evidence>
<keyword evidence="11" id="KW-0472">Membrane</keyword>
<feature type="active site" description="Proton acceptor" evidence="13">
    <location>
        <position position="345"/>
    </location>
</feature>
<evidence type="ECO:0000256" key="16">
    <source>
        <dbReference type="RuleBase" id="RU361271"/>
    </source>
</evidence>
<keyword evidence="8 16" id="KW-0418">Kinase</keyword>
<keyword evidence="9 14" id="KW-0067">ATP-binding</keyword>
<keyword evidence="20" id="KW-1185">Reference proteome</keyword>
<feature type="signal peptide" evidence="17">
    <location>
        <begin position="1"/>
        <end position="21"/>
    </location>
</feature>
<dbReference type="InterPro" id="IPR045860">
    <property type="entry name" value="Snake_toxin-like_sf"/>
</dbReference>
<evidence type="ECO:0000256" key="17">
    <source>
        <dbReference type="SAM" id="SignalP"/>
    </source>
</evidence>
<dbReference type="Gene3D" id="3.30.200.20">
    <property type="entry name" value="Phosphorylase Kinase, domain 1"/>
    <property type="match status" value="1"/>
</dbReference>
<evidence type="ECO:0000256" key="6">
    <source>
        <dbReference type="ARBA" id="ARBA00022729"/>
    </source>
</evidence>
<keyword evidence="3 16" id="KW-0723">Serine/threonine-protein kinase</keyword>
<sequence length="526" mass="60755">MIMLRSTICLILFLFISDILTLPSSTFNDHDHEEHDEDQYHPELTITCQYYKKKDCEDKGECNETTKICPASHGKRQGCFTLWHHGNNTDKPEVQMKDCFISQECDQHDCIDTEYNRTNNNFCCCKEDMCNSKFKWVPVYKEPSTTPSDENEDELESNDTSKYILASILLLSLVGFCFAFKYMYQRKHGIFNEIPTMEPELSVSSQCLVIRPIELQEIKAHGRFGIVWKGNMKNDDVAVKVFPTQDKNSWITEQEIYKLPRMSHPNILHFIGAEKHIFQDGKTEFWLITEYHTYGSLCDYLKSHTVTWQELCKIAESMARGLMHLHEEIPGNRTEELKPAIAHRDFKSKNVLLKSDLTACIADFGLALVFNTPCGDVHGQVGTRRYMAPEILEGAINFNRDSFLRIDVYACGLALWELVSRCTAHGGPVAEYQLPFENELGPHPTLEEMQENIAAKKIRPRIYDEWRNHNGLSAIIDTIEECWDHDAEARLSSSCIMERISQHSRYQQMTIDQTTNFISRNNANDQ</sequence>
<dbReference type="SUPFAM" id="SSF57302">
    <property type="entry name" value="Snake toxin-like"/>
    <property type="match status" value="1"/>
</dbReference>
<protein>
    <recommendedName>
        <fullName evidence="16">Serine/threonine-protein kinase receptor</fullName>
        <ecNumber evidence="16">2.7.11.30</ecNumber>
    </recommendedName>
</protein>
<dbReference type="GO" id="GO:0005524">
    <property type="term" value="F:ATP binding"/>
    <property type="evidence" value="ECO:0007669"/>
    <property type="project" value="UniProtKB-UniRule"/>
</dbReference>
<evidence type="ECO:0000256" key="1">
    <source>
        <dbReference type="ARBA" id="ARBA00004479"/>
    </source>
</evidence>
<keyword evidence="15" id="KW-1015">Disulfide bond</keyword>
<keyword evidence="7 14" id="KW-0547">Nucleotide-binding</keyword>
<evidence type="ECO:0000313" key="19">
    <source>
        <dbReference type="EMBL" id="CAG9802567.1"/>
    </source>
</evidence>
<dbReference type="Gene3D" id="2.10.60.10">
    <property type="entry name" value="CD59"/>
    <property type="match status" value="1"/>
</dbReference>
<organism evidence="19 20">
    <name type="scientific">Chironomus riparius</name>
    <dbReference type="NCBI Taxonomy" id="315576"/>
    <lineage>
        <taxon>Eukaryota</taxon>
        <taxon>Metazoa</taxon>
        <taxon>Ecdysozoa</taxon>
        <taxon>Arthropoda</taxon>
        <taxon>Hexapoda</taxon>
        <taxon>Insecta</taxon>
        <taxon>Pterygota</taxon>
        <taxon>Neoptera</taxon>
        <taxon>Endopterygota</taxon>
        <taxon>Diptera</taxon>
        <taxon>Nematocera</taxon>
        <taxon>Chironomoidea</taxon>
        <taxon>Chironomidae</taxon>
        <taxon>Chironominae</taxon>
        <taxon>Chironomus</taxon>
    </lineage>
</organism>
<keyword evidence="12 16" id="KW-0675">Receptor</keyword>
<dbReference type="PROSITE" id="PS50011">
    <property type="entry name" value="PROTEIN_KINASE_DOM"/>
    <property type="match status" value="1"/>
</dbReference>
<dbReference type="GO" id="GO:0071363">
    <property type="term" value="P:cellular response to growth factor stimulus"/>
    <property type="evidence" value="ECO:0007669"/>
    <property type="project" value="TreeGrafter"/>
</dbReference>
<comment type="subcellular location">
    <subcellularLocation>
        <location evidence="1 16">Membrane</location>
        <topology evidence="1 16">Single-pass type I membrane protein</topology>
    </subcellularLocation>
</comment>
<dbReference type="CDD" id="cd14053">
    <property type="entry name" value="STKc_ACVR2"/>
    <property type="match status" value="1"/>
</dbReference>
<dbReference type="EMBL" id="OU895878">
    <property type="protein sequence ID" value="CAG9802567.1"/>
    <property type="molecule type" value="Genomic_DNA"/>
</dbReference>
<dbReference type="Gene3D" id="1.10.510.10">
    <property type="entry name" value="Transferase(Phosphotransferase) domain 1"/>
    <property type="match status" value="1"/>
</dbReference>
<dbReference type="InterPro" id="IPR000719">
    <property type="entry name" value="Prot_kinase_dom"/>
</dbReference>